<comment type="caution">
    <text evidence="8">The sequence shown here is derived from an EMBL/GenBank/DDBJ whole genome shotgun (WGS) entry which is preliminary data.</text>
</comment>
<dbReference type="InterPro" id="IPR020456">
    <property type="entry name" value="Acylphosphatase"/>
</dbReference>
<dbReference type="PANTHER" id="PTHR47268:SF4">
    <property type="entry name" value="ACYLPHOSPHATASE"/>
    <property type="match status" value="1"/>
</dbReference>
<dbReference type="EC" id="3.6.1.7" evidence="2 5"/>
<keyword evidence="5" id="KW-0378">Hydrolase</keyword>
<gene>
    <name evidence="8" type="ORF">E7272_12990</name>
</gene>
<protein>
    <recommendedName>
        <fullName evidence="3 5">acylphosphatase</fullName>
        <ecNumber evidence="2 5">3.6.1.7</ecNumber>
    </recommendedName>
</protein>
<dbReference type="EMBL" id="SVER01000048">
    <property type="protein sequence ID" value="MBE5920739.1"/>
    <property type="molecule type" value="Genomic_DNA"/>
</dbReference>
<proteinExistence type="inferred from homology"/>
<evidence type="ECO:0000313" key="9">
    <source>
        <dbReference type="Proteomes" id="UP000766246"/>
    </source>
</evidence>
<dbReference type="InterPro" id="IPR017968">
    <property type="entry name" value="Acylphosphatase_CS"/>
</dbReference>
<dbReference type="InterPro" id="IPR001792">
    <property type="entry name" value="Acylphosphatase-like_dom"/>
</dbReference>
<evidence type="ECO:0000256" key="6">
    <source>
        <dbReference type="RuleBase" id="RU004168"/>
    </source>
</evidence>
<dbReference type="GO" id="GO:0003998">
    <property type="term" value="F:acylphosphatase activity"/>
    <property type="evidence" value="ECO:0007669"/>
    <property type="project" value="UniProtKB-EC"/>
</dbReference>
<dbReference type="PANTHER" id="PTHR47268">
    <property type="entry name" value="ACYLPHOSPHATASE"/>
    <property type="match status" value="1"/>
</dbReference>
<evidence type="ECO:0000256" key="5">
    <source>
        <dbReference type="PROSITE-ProRule" id="PRU00520"/>
    </source>
</evidence>
<feature type="active site" evidence="5">
    <location>
        <position position="39"/>
    </location>
</feature>
<dbReference type="SUPFAM" id="SSF54975">
    <property type="entry name" value="Acylphosphatase/BLUF domain-like"/>
    <property type="match status" value="1"/>
</dbReference>
<reference evidence="8" key="1">
    <citation type="submission" date="2019-04" db="EMBL/GenBank/DDBJ databases">
        <title>Evolution of Biomass-Degrading Anaerobic Consortia Revealed by Metagenomics.</title>
        <authorList>
            <person name="Peng X."/>
        </authorList>
    </citation>
    <scope>NUCLEOTIDE SEQUENCE</scope>
    <source>
        <strain evidence="8">SIG311</strain>
    </source>
</reference>
<dbReference type="Pfam" id="PF00708">
    <property type="entry name" value="Acylphosphatase"/>
    <property type="match status" value="1"/>
</dbReference>
<sequence length="92" mass="10974">MKELVRYHMVFTGRVQGVGFRYKANYIANQYRLTGFVKNEYDGSVTVEIQGSEQEIYMFLKSLANDRYIDIYDLRKEKIPVEEDERGFIVQY</sequence>
<dbReference type="InterPro" id="IPR036046">
    <property type="entry name" value="Acylphosphatase-like_dom_sf"/>
</dbReference>
<feature type="active site" evidence="5">
    <location>
        <position position="21"/>
    </location>
</feature>
<evidence type="ECO:0000256" key="1">
    <source>
        <dbReference type="ARBA" id="ARBA00005614"/>
    </source>
</evidence>
<name>A0A927U9D1_9FIRM</name>
<dbReference type="Proteomes" id="UP000766246">
    <property type="component" value="Unassembled WGS sequence"/>
</dbReference>
<comment type="catalytic activity">
    <reaction evidence="4 5">
        <text>an acyl phosphate + H2O = a carboxylate + phosphate + H(+)</text>
        <dbReference type="Rhea" id="RHEA:14965"/>
        <dbReference type="ChEBI" id="CHEBI:15377"/>
        <dbReference type="ChEBI" id="CHEBI:15378"/>
        <dbReference type="ChEBI" id="CHEBI:29067"/>
        <dbReference type="ChEBI" id="CHEBI:43474"/>
        <dbReference type="ChEBI" id="CHEBI:59918"/>
        <dbReference type="EC" id="3.6.1.7"/>
    </reaction>
</comment>
<dbReference type="AlphaFoldDB" id="A0A927U9D1"/>
<evidence type="ECO:0000256" key="2">
    <source>
        <dbReference type="ARBA" id="ARBA00012150"/>
    </source>
</evidence>
<dbReference type="Gene3D" id="3.30.70.100">
    <property type="match status" value="1"/>
</dbReference>
<evidence type="ECO:0000256" key="4">
    <source>
        <dbReference type="ARBA" id="ARBA00047645"/>
    </source>
</evidence>
<evidence type="ECO:0000256" key="3">
    <source>
        <dbReference type="ARBA" id="ARBA00015991"/>
    </source>
</evidence>
<evidence type="ECO:0000259" key="7">
    <source>
        <dbReference type="PROSITE" id="PS51160"/>
    </source>
</evidence>
<evidence type="ECO:0000313" key="8">
    <source>
        <dbReference type="EMBL" id="MBE5920739.1"/>
    </source>
</evidence>
<feature type="domain" description="Acylphosphatase-like" evidence="7">
    <location>
        <begin position="6"/>
        <end position="92"/>
    </location>
</feature>
<organism evidence="8 9">
    <name type="scientific">Pseudobutyrivibrio ruminis</name>
    <dbReference type="NCBI Taxonomy" id="46206"/>
    <lineage>
        <taxon>Bacteria</taxon>
        <taxon>Bacillati</taxon>
        <taxon>Bacillota</taxon>
        <taxon>Clostridia</taxon>
        <taxon>Lachnospirales</taxon>
        <taxon>Lachnospiraceae</taxon>
        <taxon>Pseudobutyrivibrio</taxon>
    </lineage>
</organism>
<comment type="similarity">
    <text evidence="1 6">Belongs to the acylphosphatase family.</text>
</comment>
<dbReference type="PROSITE" id="PS00151">
    <property type="entry name" value="ACYLPHOSPHATASE_2"/>
    <property type="match status" value="1"/>
</dbReference>
<accession>A0A927U9D1</accession>
<dbReference type="PROSITE" id="PS51160">
    <property type="entry name" value="ACYLPHOSPHATASE_3"/>
    <property type="match status" value="1"/>
</dbReference>